<accession>A0A7C5V2D8</accession>
<dbReference type="SUPFAM" id="SSF140683">
    <property type="entry name" value="SP0561-like"/>
    <property type="match status" value="1"/>
</dbReference>
<comment type="caution">
    <text evidence="2">The sequence shown here is derived from an EMBL/GenBank/DDBJ whole genome shotgun (WGS) entry which is preliminary data.</text>
</comment>
<dbReference type="Gene3D" id="1.10.3910.10">
    <property type="entry name" value="SP0561-like"/>
    <property type="match status" value="1"/>
</dbReference>
<feature type="domain" description="DUF1858" evidence="1">
    <location>
        <begin position="4"/>
        <end position="57"/>
    </location>
</feature>
<dbReference type="Pfam" id="PF08984">
    <property type="entry name" value="DUF1858"/>
    <property type="match status" value="1"/>
</dbReference>
<dbReference type="AlphaFoldDB" id="A0A7C5V2D8"/>
<sequence>MPRITTDTIIADVLRIDRGTIPIFLNNGLHCLGCPSAQGESIEEACALHGIDAQKLVDELNEYLKSKGLLDE</sequence>
<dbReference type="PANTHER" id="PTHR39341:SF1">
    <property type="entry name" value="DUF1858 DOMAIN-CONTAINING PROTEIN"/>
    <property type="match status" value="1"/>
</dbReference>
<dbReference type="EMBL" id="DRUZ01000098">
    <property type="protein sequence ID" value="HHS02490.1"/>
    <property type="molecule type" value="Genomic_DNA"/>
</dbReference>
<protein>
    <submittedName>
        <fullName evidence="2">DUF1858 domain-containing protein</fullName>
    </submittedName>
</protein>
<name>A0A7C5V2D8_9FIRM</name>
<dbReference type="InterPro" id="IPR015077">
    <property type="entry name" value="DUF1858"/>
</dbReference>
<evidence type="ECO:0000259" key="1">
    <source>
        <dbReference type="Pfam" id="PF08984"/>
    </source>
</evidence>
<evidence type="ECO:0000313" key="2">
    <source>
        <dbReference type="EMBL" id="HHS02490.1"/>
    </source>
</evidence>
<organism evidence="2">
    <name type="scientific">Caldicellulosiruptor owensensis</name>
    <dbReference type="NCBI Taxonomy" id="55205"/>
    <lineage>
        <taxon>Bacteria</taxon>
        <taxon>Bacillati</taxon>
        <taxon>Bacillota</taxon>
        <taxon>Bacillota incertae sedis</taxon>
        <taxon>Caldicellulosiruptorales</taxon>
        <taxon>Caldicellulosiruptoraceae</taxon>
        <taxon>Caldicellulosiruptor</taxon>
    </lineage>
</organism>
<gene>
    <name evidence="2" type="ORF">ENL71_08405</name>
</gene>
<reference evidence="2" key="1">
    <citation type="journal article" date="2020" name="mSystems">
        <title>Genome- and Community-Level Interaction Insights into Carbon Utilization and Element Cycling Functions of Hydrothermarchaeota in Hydrothermal Sediment.</title>
        <authorList>
            <person name="Zhou Z."/>
            <person name="Liu Y."/>
            <person name="Xu W."/>
            <person name="Pan J."/>
            <person name="Luo Z.H."/>
            <person name="Li M."/>
        </authorList>
    </citation>
    <scope>NUCLEOTIDE SEQUENCE [LARGE SCALE GENOMIC DNA]</scope>
    <source>
        <strain evidence="2">SpSt-102</strain>
    </source>
</reference>
<dbReference type="InterPro" id="IPR023883">
    <property type="entry name" value="CHP03980_redox-disulphide"/>
</dbReference>
<dbReference type="InterPro" id="IPR038062">
    <property type="entry name" value="ScdA-like_N_sf"/>
</dbReference>
<dbReference type="OMA" id="ACMVHGI"/>
<dbReference type="PANTHER" id="PTHR39341">
    <property type="entry name" value="BSL7085 PROTEIN"/>
    <property type="match status" value="1"/>
</dbReference>
<proteinExistence type="predicted"/>
<dbReference type="NCBIfam" id="TIGR03980">
    <property type="entry name" value="prismane_assoc"/>
    <property type="match status" value="1"/>
</dbReference>